<dbReference type="PANTHER" id="PTHR32063">
    <property type="match status" value="1"/>
</dbReference>
<feature type="transmembrane region" description="Helical" evidence="2">
    <location>
        <begin position="889"/>
        <end position="909"/>
    </location>
</feature>
<feature type="transmembrane region" description="Helical" evidence="2">
    <location>
        <begin position="961"/>
        <end position="980"/>
    </location>
</feature>
<dbReference type="AlphaFoldDB" id="A0A1C3J7Y4"/>
<dbReference type="RefSeq" id="WP_065675125.1">
    <property type="nucleotide sequence ID" value="NZ_AP025463.1"/>
</dbReference>
<dbReference type="InterPro" id="IPR027463">
    <property type="entry name" value="AcrB_DN_DC_subdom"/>
</dbReference>
<proteinExistence type="predicted"/>
<feature type="transmembrane region" description="Helical" evidence="2">
    <location>
        <begin position="456"/>
        <end position="480"/>
    </location>
</feature>
<dbReference type="Pfam" id="PF00873">
    <property type="entry name" value="ACR_tran"/>
    <property type="match status" value="1"/>
</dbReference>
<keyword evidence="4" id="KW-1185">Reference proteome</keyword>
<organism evidence="3 4">
    <name type="scientific">Vibrio celticus</name>
    <dbReference type="NCBI Taxonomy" id="446372"/>
    <lineage>
        <taxon>Bacteria</taxon>
        <taxon>Pseudomonadati</taxon>
        <taxon>Pseudomonadota</taxon>
        <taxon>Gammaproteobacteria</taxon>
        <taxon>Vibrionales</taxon>
        <taxon>Vibrionaceae</taxon>
        <taxon>Vibrio</taxon>
    </lineage>
</organism>
<feature type="transmembrane region" description="Helical" evidence="2">
    <location>
        <begin position="387"/>
        <end position="408"/>
    </location>
</feature>
<feature type="transmembrane region" description="Helical" evidence="2">
    <location>
        <begin position="863"/>
        <end position="882"/>
    </location>
</feature>
<evidence type="ECO:0000313" key="4">
    <source>
        <dbReference type="Proteomes" id="UP000092819"/>
    </source>
</evidence>
<feature type="transmembrane region" description="Helical" evidence="2">
    <location>
        <begin position="356"/>
        <end position="375"/>
    </location>
</feature>
<dbReference type="PANTHER" id="PTHR32063:SF33">
    <property type="entry name" value="RND SUPERFAMILY EFFLUX PUMP PERMEASE COMPONENT"/>
    <property type="match status" value="1"/>
</dbReference>
<dbReference type="SUPFAM" id="SSF82693">
    <property type="entry name" value="Multidrug efflux transporter AcrB pore domain, PN1, PN2, PC1 and PC2 subdomains"/>
    <property type="match status" value="2"/>
</dbReference>
<accession>A0A1C3J7Y4</accession>
<dbReference type="SUPFAM" id="SSF82714">
    <property type="entry name" value="Multidrug efflux transporter AcrB TolC docking domain, DN and DC subdomains"/>
    <property type="match status" value="2"/>
</dbReference>
<evidence type="ECO:0000256" key="1">
    <source>
        <dbReference type="SAM" id="Coils"/>
    </source>
</evidence>
<protein>
    <submittedName>
        <fullName evidence="3">Cobalt-zinc-cadmium resistance protein CzcA</fullName>
    </submittedName>
</protein>
<dbReference type="Gene3D" id="3.30.70.1440">
    <property type="entry name" value="Multidrug efflux transporter AcrB pore domain"/>
    <property type="match status" value="1"/>
</dbReference>
<feature type="transmembrane region" description="Helical" evidence="2">
    <location>
        <begin position="992"/>
        <end position="1018"/>
    </location>
</feature>
<dbReference type="SUPFAM" id="SSF82866">
    <property type="entry name" value="Multidrug efflux transporter AcrB transmembrane domain"/>
    <property type="match status" value="2"/>
</dbReference>
<dbReference type="InterPro" id="IPR001036">
    <property type="entry name" value="Acrflvin-R"/>
</dbReference>
<feature type="transmembrane region" description="Helical" evidence="2">
    <location>
        <begin position="12"/>
        <end position="34"/>
    </location>
</feature>
<dbReference type="PRINTS" id="PR00702">
    <property type="entry name" value="ACRIFLAVINRP"/>
</dbReference>
<evidence type="ECO:0000313" key="3">
    <source>
        <dbReference type="EMBL" id="SBT11288.1"/>
    </source>
</evidence>
<name>A0A1C3J7Y4_9VIBR</name>
<dbReference type="Gene3D" id="1.20.1640.10">
    <property type="entry name" value="Multidrug efflux transporter AcrB transmembrane domain"/>
    <property type="match status" value="2"/>
</dbReference>
<feature type="transmembrane region" description="Helical" evidence="2">
    <location>
        <begin position="530"/>
        <end position="554"/>
    </location>
</feature>
<sequence>MSNAKGAIAWMANNVVTANLLMLFFIIGGLLMSWQIKKEVYPNFQHNSIRIWVHYPGSTPLEMEQGVTLPIENAISGIEGIKEVHGWANSAGTNITAELINNVNVDRVLREVESAVNAASLPDGAEKPNISRKQTRDESMELILYGDVSPVALKEMATELRSMLLSARDVTQVEIAGFPKYQVQIQVDSHTLQQYGLTIDEVANSVRRHSVNQSGGRIETSGGDILLQIDESRGWAKEFDDVIVKKTSSGATLNIEDIAHVQDGFANRHNRFYYNGQPSASIRIYRVADQTPVSISKSVHALMPELTSSLSPGMSIDIVNDDAIIYEQRMELLLKNAFSGLVLVLIVLTLFLDVRLAFWVTMGIPTSFLGAMLFLPGMDVSINMISMFAFIIALGIVVDDAIIAGENIHEKMSQGMNFIDAAIIGAKEISVPLTFSILTNIVAFIPIWFLPGTLGLTFKVIPIVVATVFVISWVETLFILPAHVAHINNKTQSAWIRPFHCVQSKVDTLLQRFIKRWYVPALRRLLQWRYLVIAIAIVLLSASIAFVSGGHMGFSTMPRVEAEFSVARAFMPVGSSADEAHQVREQLENAAQEVIANNGAAELAKGVATQMWSRDGEFVIISRIFLQPSEIRSLSTRKVSLLWRTATGDIPQANAVRFSATGSGPGADVAGVTLELTHRNSDMLADASEALATSLEGYHGVVDIENSLMSGSQQISLKLLPEGIRMGLTEQSLIRQVRYAFNGVRAIRQQRGSDEVDVMVQLPESQRSSVYHLEQLPIRVGQQYIPLSQVAEIHREYSASAIHRRDNRRRVTVSADITPSSESMALSQTLSREVFPQLKAQYPGLVIGFRGDQAEQKESMASLAVNGALVALAIYCLLAIPFRSYLQPLIIMSIIPFGLIGAVFGHLLLGYSMSIVSLLGILALSGVVINDSLILVNEVNRHRTQKTEVFLAIIKGSSRRFRPIILTTLTTFGGLAPMIFETTNQAKLMIPMAISLGFGILVATLITLILLPCLYAALEDLKALFSRQDKLTHSDEIH</sequence>
<dbReference type="Gene3D" id="3.30.2090.10">
    <property type="entry name" value="Multidrug efflux transporter AcrB TolC docking domain, DN and DC subdomains"/>
    <property type="match status" value="2"/>
</dbReference>
<evidence type="ECO:0000256" key="2">
    <source>
        <dbReference type="SAM" id="Phobius"/>
    </source>
</evidence>
<dbReference type="Proteomes" id="UP000092819">
    <property type="component" value="Unassembled WGS sequence"/>
</dbReference>
<dbReference type="GO" id="GO:0042910">
    <property type="term" value="F:xenobiotic transmembrane transporter activity"/>
    <property type="evidence" value="ECO:0007669"/>
    <property type="project" value="TreeGrafter"/>
</dbReference>
<feature type="coiled-coil region" evidence="1">
    <location>
        <begin position="577"/>
        <end position="604"/>
    </location>
</feature>
<feature type="transmembrane region" description="Helical" evidence="2">
    <location>
        <begin position="915"/>
        <end position="936"/>
    </location>
</feature>
<dbReference type="GO" id="GO:0005886">
    <property type="term" value="C:plasma membrane"/>
    <property type="evidence" value="ECO:0007669"/>
    <property type="project" value="TreeGrafter"/>
</dbReference>
<gene>
    <name evidence="3" type="primary">czcA_1</name>
    <name evidence="3" type="ORF">VCE7224_00004</name>
</gene>
<reference evidence="4" key="1">
    <citation type="submission" date="2016-06" db="EMBL/GenBank/DDBJ databases">
        <authorList>
            <person name="Rodrigo-Torres L."/>
            <person name="Arahal D.R."/>
        </authorList>
    </citation>
    <scope>NUCLEOTIDE SEQUENCE [LARGE SCALE GENOMIC DNA]</scope>
    <source>
        <strain evidence="4">CECT 7224</strain>
    </source>
</reference>
<dbReference type="Gene3D" id="3.30.70.1430">
    <property type="entry name" value="Multidrug efflux transporter AcrB pore domain"/>
    <property type="match status" value="2"/>
</dbReference>
<keyword evidence="2" id="KW-0472">Membrane</keyword>
<dbReference type="Gene3D" id="3.30.70.1320">
    <property type="entry name" value="Multidrug efflux transporter AcrB pore domain like"/>
    <property type="match status" value="1"/>
</dbReference>
<feature type="transmembrane region" description="Helical" evidence="2">
    <location>
        <begin position="429"/>
        <end position="450"/>
    </location>
</feature>
<keyword evidence="2" id="KW-1133">Transmembrane helix</keyword>
<feature type="transmembrane region" description="Helical" evidence="2">
    <location>
        <begin position="332"/>
        <end position="351"/>
    </location>
</feature>
<keyword evidence="2" id="KW-0812">Transmembrane</keyword>
<keyword evidence="1" id="KW-0175">Coiled coil</keyword>
<dbReference type="EMBL" id="FLQZ01000001">
    <property type="protein sequence ID" value="SBT11288.1"/>
    <property type="molecule type" value="Genomic_DNA"/>
</dbReference>